<evidence type="ECO:0000313" key="1">
    <source>
        <dbReference type="EMBL" id="HEC67276.1"/>
    </source>
</evidence>
<accession>A0A7C2AKC2</accession>
<proteinExistence type="predicted"/>
<dbReference type="PANTHER" id="PTHR38471:SF2">
    <property type="entry name" value="FOUR HELIX BUNDLE PROTEIN"/>
    <property type="match status" value="1"/>
</dbReference>
<reference evidence="1" key="1">
    <citation type="journal article" date="2020" name="mSystems">
        <title>Genome- and Community-Level Interaction Insights into Carbon Utilization and Element Cycling Functions of Hydrothermarchaeota in Hydrothermal Sediment.</title>
        <authorList>
            <person name="Zhou Z."/>
            <person name="Liu Y."/>
            <person name="Xu W."/>
            <person name="Pan J."/>
            <person name="Luo Z.H."/>
            <person name="Li M."/>
        </authorList>
    </citation>
    <scope>NUCLEOTIDE SEQUENCE [LARGE SCALE GENOMIC DNA]</scope>
    <source>
        <strain evidence="1">HyVt-389</strain>
    </source>
</reference>
<dbReference type="AlphaFoldDB" id="A0A7C2AKC2"/>
<dbReference type="NCBIfam" id="TIGR02436">
    <property type="entry name" value="four helix bundle protein"/>
    <property type="match status" value="1"/>
</dbReference>
<dbReference type="PANTHER" id="PTHR38471">
    <property type="entry name" value="FOUR HELIX BUNDLE PROTEIN"/>
    <property type="match status" value="1"/>
</dbReference>
<comment type="caution">
    <text evidence="1">The sequence shown here is derived from an EMBL/GenBank/DDBJ whole genome shotgun (WGS) entry which is preliminary data.</text>
</comment>
<dbReference type="InterPro" id="IPR036583">
    <property type="entry name" value="23S_rRNA_IVS_sf"/>
</dbReference>
<dbReference type="Gene3D" id="1.20.1440.60">
    <property type="entry name" value="23S rRNA-intervening sequence"/>
    <property type="match status" value="1"/>
</dbReference>
<dbReference type="InterPro" id="IPR012657">
    <property type="entry name" value="23S_rRNA-intervening_sequence"/>
</dbReference>
<dbReference type="EMBL" id="DRIH01000011">
    <property type="protein sequence ID" value="HEC67276.1"/>
    <property type="molecule type" value="Genomic_DNA"/>
</dbReference>
<name>A0A7C2AKC2_DESA2</name>
<protein>
    <submittedName>
        <fullName evidence="1">Four helix bundle protein</fullName>
    </submittedName>
</protein>
<dbReference type="CDD" id="cd16377">
    <property type="entry name" value="23S_rRNA_IVP_like"/>
    <property type="match status" value="1"/>
</dbReference>
<organism evidence="1">
    <name type="scientific">Desulfofervidus auxilii</name>
    <dbReference type="NCBI Taxonomy" id="1621989"/>
    <lineage>
        <taxon>Bacteria</taxon>
        <taxon>Pseudomonadati</taxon>
        <taxon>Thermodesulfobacteriota</taxon>
        <taxon>Candidatus Desulfofervidia</taxon>
        <taxon>Candidatus Desulfofervidales</taxon>
        <taxon>Candidatus Desulfofervidaceae</taxon>
        <taxon>Candidatus Desulfofervidus</taxon>
    </lineage>
</organism>
<dbReference type="Pfam" id="PF05635">
    <property type="entry name" value="23S_rRNA_IVP"/>
    <property type="match status" value="1"/>
</dbReference>
<dbReference type="SUPFAM" id="SSF158446">
    <property type="entry name" value="IVS-encoded protein-like"/>
    <property type="match status" value="1"/>
</dbReference>
<dbReference type="Proteomes" id="UP000885738">
    <property type="component" value="Unassembled WGS sequence"/>
</dbReference>
<gene>
    <name evidence="1" type="ORF">ENI35_00430</name>
</gene>
<sequence length="131" mass="15307">MERSRFENLEVWQLAMKLVRNIYLISKSFPREEIYGITAQLRRAAISIPLNIAEGSGRGYDKVFLQFLFQARGSLMEVKTLILICKEIAILPQEKVKNLIKEIDTLHRKLNSLITYLQQSITDYRPQTTNY</sequence>